<organism evidence="1 2">
    <name type="scientific">Maribacter cobaltidurans</name>
    <dbReference type="NCBI Taxonomy" id="1178778"/>
    <lineage>
        <taxon>Bacteria</taxon>
        <taxon>Pseudomonadati</taxon>
        <taxon>Bacteroidota</taxon>
        <taxon>Flavobacteriia</taxon>
        <taxon>Flavobacteriales</taxon>
        <taxon>Flavobacteriaceae</taxon>
        <taxon>Maribacter</taxon>
    </lineage>
</organism>
<reference evidence="1 2" key="1">
    <citation type="submission" date="2017-08" db="EMBL/GenBank/DDBJ databases">
        <title>The complete genome sequence of Maribacter sp. B1, isolated from deep-sea sediment.</title>
        <authorList>
            <person name="Wu Y.-H."/>
            <person name="Cheng H."/>
            <person name="Xu X.-W."/>
        </authorList>
    </citation>
    <scope>NUCLEOTIDE SEQUENCE [LARGE SCALE GENOMIC DNA]</scope>
    <source>
        <strain evidence="1 2">B1</strain>
    </source>
</reference>
<accession>A0A223VAB6</accession>
<name>A0A223VAB6_9FLAO</name>
<gene>
    <name evidence="1" type="ORF">CJ263_20060</name>
</gene>
<sequence>MRQAKILFKGEEAGILTQYDDGSFTYRYHDQWLGDSGKPAISLTLPKTEQEYRSEHLFPFFFNMLPEGTNKQVVCRHMKIDQDDYFGLLLTTARYDTIGAITVKKIEQPI</sequence>
<proteinExistence type="predicted"/>
<keyword evidence="1" id="KW-0808">Transferase</keyword>
<protein>
    <submittedName>
        <fullName evidence="1">Phosphatidylinositol kinase</fullName>
    </submittedName>
</protein>
<dbReference type="EMBL" id="CP022957">
    <property type="protein sequence ID" value="ASV32335.1"/>
    <property type="molecule type" value="Genomic_DNA"/>
</dbReference>
<dbReference type="OrthoDB" id="196808at2"/>
<dbReference type="Pfam" id="PF13657">
    <property type="entry name" value="Couple_hipA"/>
    <property type="match status" value="1"/>
</dbReference>
<dbReference type="NCBIfam" id="TIGR03071">
    <property type="entry name" value="couple_hipA"/>
    <property type="match status" value="1"/>
</dbReference>
<keyword evidence="2" id="KW-1185">Reference proteome</keyword>
<dbReference type="RefSeq" id="WP_094998891.1">
    <property type="nucleotide sequence ID" value="NZ_BMJL01000011.1"/>
</dbReference>
<dbReference type="Proteomes" id="UP000215244">
    <property type="component" value="Chromosome"/>
</dbReference>
<evidence type="ECO:0000313" key="2">
    <source>
        <dbReference type="Proteomes" id="UP000215244"/>
    </source>
</evidence>
<dbReference type="InterPro" id="IPR017508">
    <property type="entry name" value="HipA_N1"/>
</dbReference>
<dbReference type="KEGG" id="marb:CJ263_20060"/>
<keyword evidence="1" id="KW-0418">Kinase</keyword>
<dbReference type="GO" id="GO:0016301">
    <property type="term" value="F:kinase activity"/>
    <property type="evidence" value="ECO:0007669"/>
    <property type="project" value="UniProtKB-KW"/>
</dbReference>
<evidence type="ECO:0000313" key="1">
    <source>
        <dbReference type="EMBL" id="ASV32335.1"/>
    </source>
</evidence>
<dbReference type="AlphaFoldDB" id="A0A223VAB6"/>